<feature type="region of interest" description="Disordered" evidence="1">
    <location>
        <begin position="196"/>
        <end position="241"/>
    </location>
</feature>
<feature type="compositionally biased region" description="Acidic residues" evidence="1">
    <location>
        <begin position="155"/>
        <end position="164"/>
    </location>
</feature>
<feature type="region of interest" description="Disordered" evidence="1">
    <location>
        <begin position="147"/>
        <end position="183"/>
    </location>
</feature>
<feature type="region of interest" description="Disordered" evidence="1">
    <location>
        <begin position="83"/>
        <end position="109"/>
    </location>
</feature>
<sequence length="513" mass="58106">MGVVEGRDYLDDLEFIVLHCGSNSGGNEKESREYCDEFDMEESGNDDSDYIQYLTDEGLLSDEADSDYEIYLNKLGLIGESSSSEIPSEEVERMRTSNRDFESEKAKVPECSDGLSKKAKAVKKVSKIGDGGSKGIVRDVRSKGRKGMVAVDEIREVDEDEDDSTPCKSNGEPSKENDSVNLDETYGYHLKIVAKKEKKRKAVETNSDTSDDCSEKLFLEKQAEKDEDEDEDAMPCESSGEPLKKMNCVMIDKSCDEHQNSLTKQGRKAKAVSKLLKSGDKGSKSKIRDVLSEGRKNVVNEVEIKEEDEDEDDAMPCKSSREPLKNSNYRHLNSLAKQGKNMVFSHEIDLKSIHQKDDDSSSDSEMIISEEIPFDEGGYTPFVPSKCYQSLPGEESWGLNENSSKSRFREMLMNRLKGPYDQTEFDNLWKGVVMRKPVQGTIELRSGPKSYATETDGKSYLDWYKELRMKVEEVKHDKDKLLYLLRGFFFWLEGEEQFCVILDLKEAKESTGN</sequence>
<evidence type="ECO:0000313" key="3">
    <source>
        <dbReference type="Proteomes" id="UP000187203"/>
    </source>
</evidence>
<dbReference type="PANTHER" id="PTHR34194:SF2">
    <property type="entry name" value="F14J8.16 PROTEIN"/>
    <property type="match status" value="1"/>
</dbReference>
<keyword evidence="3" id="KW-1185">Reference proteome</keyword>
<feature type="region of interest" description="Disordered" evidence="1">
    <location>
        <begin position="301"/>
        <end position="325"/>
    </location>
</feature>
<feature type="compositionally biased region" description="Basic and acidic residues" evidence="1">
    <location>
        <begin position="90"/>
        <end position="109"/>
    </location>
</feature>
<feature type="compositionally biased region" description="Acidic residues" evidence="1">
    <location>
        <begin position="304"/>
        <end position="314"/>
    </location>
</feature>
<dbReference type="PANTHER" id="PTHR34194">
    <property type="entry name" value="F14J8.16 PROTEIN"/>
    <property type="match status" value="1"/>
</dbReference>
<feature type="compositionally biased region" description="Acidic residues" evidence="1">
    <location>
        <begin position="225"/>
        <end position="234"/>
    </location>
</feature>
<dbReference type="AlphaFoldDB" id="A0A1R3GTZ5"/>
<feature type="compositionally biased region" description="Basic and acidic residues" evidence="1">
    <location>
        <begin position="277"/>
        <end position="289"/>
    </location>
</feature>
<evidence type="ECO:0000313" key="2">
    <source>
        <dbReference type="EMBL" id="OMO61598.1"/>
    </source>
</evidence>
<name>A0A1R3GTZ5_9ROSI</name>
<dbReference type="OrthoDB" id="298344at2759"/>
<protein>
    <submittedName>
        <fullName evidence="2">Uncharacterized protein</fullName>
    </submittedName>
</protein>
<proteinExistence type="predicted"/>
<reference evidence="3" key="1">
    <citation type="submission" date="2013-09" db="EMBL/GenBank/DDBJ databases">
        <title>Corchorus olitorius genome sequencing.</title>
        <authorList>
            <person name="Alam M."/>
            <person name="Haque M.S."/>
            <person name="Islam M.S."/>
            <person name="Emdad E.M."/>
            <person name="Islam M.M."/>
            <person name="Ahmed B."/>
            <person name="Halim A."/>
            <person name="Hossen Q.M.M."/>
            <person name="Hossain M.Z."/>
            <person name="Ahmed R."/>
            <person name="Khan M.M."/>
            <person name="Islam R."/>
            <person name="Rashid M.M."/>
            <person name="Khan S.A."/>
            <person name="Rahman M.S."/>
            <person name="Alam M."/>
            <person name="Yahiya A.S."/>
            <person name="Khan M.S."/>
            <person name="Azam M.S."/>
            <person name="Haque T."/>
            <person name="Lashkar M.Z.H."/>
            <person name="Akhand A.I."/>
            <person name="Morshed G."/>
            <person name="Roy S."/>
            <person name="Uddin K.S."/>
            <person name="Rabeya T."/>
            <person name="Hossain A.S."/>
            <person name="Chowdhury A."/>
            <person name="Snigdha A.R."/>
            <person name="Mortoza M.S."/>
            <person name="Matin S.A."/>
            <person name="Hoque S.M.E."/>
            <person name="Islam M.K."/>
            <person name="Roy D.K."/>
            <person name="Haider R."/>
            <person name="Moosa M.M."/>
            <person name="Elias S.M."/>
            <person name="Hasan A.M."/>
            <person name="Jahan S."/>
            <person name="Shafiuddin M."/>
            <person name="Mahmood N."/>
            <person name="Shommy N.S."/>
        </authorList>
    </citation>
    <scope>NUCLEOTIDE SEQUENCE [LARGE SCALE GENOMIC DNA]</scope>
    <source>
        <strain evidence="3">cv. O-4</strain>
    </source>
</reference>
<comment type="caution">
    <text evidence="2">The sequence shown here is derived from an EMBL/GenBank/DDBJ whole genome shotgun (WGS) entry which is preliminary data.</text>
</comment>
<dbReference type="Proteomes" id="UP000187203">
    <property type="component" value="Unassembled WGS sequence"/>
</dbReference>
<feature type="region of interest" description="Disordered" evidence="1">
    <location>
        <begin position="259"/>
        <end position="289"/>
    </location>
</feature>
<organism evidence="2 3">
    <name type="scientific">Corchorus olitorius</name>
    <dbReference type="NCBI Taxonomy" id="93759"/>
    <lineage>
        <taxon>Eukaryota</taxon>
        <taxon>Viridiplantae</taxon>
        <taxon>Streptophyta</taxon>
        <taxon>Embryophyta</taxon>
        <taxon>Tracheophyta</taxon>
        <taxon>Spermatophyta</taxon>
        <taxon>Magnoliopsida</taxon>
        <taxon>eudicotyledons</taxon>
        <taxon>Gunneridae</taxon>
        <taxon>Pentapetalae</taxon>
        <taxon>rosids</taxon>
        <taxon>malvids</taxon>
        <taxon>Malvales</taxon>
        <taxon>Malvaceae</taxon>
        <taxon>Grewioideae</taxon>
        <taxon>Apeibeae</taxon>
        <taxon>Corchorus</taxon>
    </lineage>
</organism>
<feature type="compositionally biased region" description="Basic and acidic residues" evidence="1">
    <location>
        <begin position="213"/>
        <end position="224"/>
    </location>
</feature>
<dbReference type="STRING" id="93759.A0A1R3GTZ5"/>
<dbReference type="EMBL" id="AWUE01021598">
    <property type="protein sequence ID" value="OMO61598.1"/>
    <property type="molecule type" value="Genomic_DNA"/>
</dbReference>
<evidence type="ECO:0000256" key="1">
    <source>
        <dbReference type="SAM" id="MobiDB-lite"/>
    </source>
</evidence>
<gene>
    <name evidence="2" type="ORF">COLO4_33391</name>
</gene>
<accession>A0A1R3GTZ5</accession>